<dbReference type="Proteomes" id="UP001356427">
    <property type="component" value="Unassembled WGS sequence"/>
</dbReference>
<dbReference type="AlphaFoldDB" id="A0AAN8QG10"/>
<reference evidence="1 2" key="1">
    <citation type="submission" date="2021-04" db="EMBL/GenBank/DDBJ databases">
        <authorList>
            <person name="De Guttry C."/>
            <person name="Zahm M."/>
            <person name="Klopp C."/>
            <person name="Cabau C."/>
            <person name="Louis A."/>
            <person name="Berthelot C."/>
            <person name="Parey E."/>
            <person name="Roest Crollius H."/>
            <person name="Montfort J."/>
            <person name="Robinson-Rechavi M."/>
            <person name="Bucao C."/>
            <person name="Bouchez O."/>
            <person name="Gislard M."/>
            <person name="Lluch J."/>
            <person name="Milhes M."/>
            <person name="Lampietro C."/>
            <person name="Lopez Roques C."/>
            <person name="Donnadieu C."/>
            <person name="Braasch I."/>
            <person name="Desvignes T."/>
            <person name="Postlethwait J."/>
            <person name="Bobe J."/>
            <person name="Wedekind C."/>
            <person name="Guiguen Y."/>
        </authorList>
    </citation>
    <scope>NUCLEOTIDE SEQUENCE [LARGE SCALE GENOMIC DNA]</scope>
    <source>
        <strain evidence="1">Cs_M1</strain>
        <tissue evidence="1">Blood</tissue>
    </source>
</reference>
<sequence length="75" mass="8587">MNRHHHQTKVCKKKSLPECHIGLPKFILAAKKSLSAKCPSTDIDDVPQSRQLRRCPGNHCLTVWRENEPSQITEN</sequence>
<protein>
    <submittedName>
        <fullName evidence="1">Uncharacterized protein</fullName>
    </submittedName>
</protein>
<keyword evidence="2" id="KW-1185">Reference proteome</keyword>
<evidence type="ECO:0000313" key="2">
    <source>
        <dbReference type="Proteomes" id="UP001356427"/>
    </source>
</evidence>
<comment type="caution">
    <text evidence="1">The sequence shown here is derived from an EMBL/GenBank/DDBJ whole genome shotgun (WGS) entry which is preliminary data.</text>
</comment>
<accession>A0AAN8QG10</accession>
<evidence type="ECO:0000313" key="1">
    <source>
        <dbReference type="EMBL" id="KAK6304324.1"/>
    </source>
</evidence>
<proteinExistence type="predicted"/>
<dbReference type="EMBL" id="JAGTTL010000023">
    <property type="protein sequence ID" value="KAK6304324.1"/>
    <property type="molecule type" value="Genomic_DNA"/>
</dbReference>
<gene>
    <name evidence="1" type="ORF">J4Q44_G00249100</name>
</gene>
<organism evidence="1 2">
    <name type="scientific">Coregonus suidteri</name>
    <dbReference type="NCBI Taxonomy" id="861788"/>
    <lineage>
        <taxon>Eukaryota</taxon>
        <taxon>Metazoa</taxon>
        <taxon>Chordata</taxon>
        <taxon>Craniata</taxon>
        <taxon>Vertebrata</taxon>
        <taxon>Euteleostomi</taxon>
        <taxon>Actinopterygii</taxon>
        <taxon>Neopterygii</taxon>
        <taxon>Teleostei</taxon>
        <taxon>Protacanthopterygii</taxon>
        <taxon>Salmoniformes</taxon>
        <taxon>Salmonidae</taxon>
        <taxon>Coregoninae</taxon>
        <taxon>Coregonus</taxon>
    </lineage>
</organism>
<name>A0AAN8QG10_9TELE</name>